<organism evidence="7 8">
    <name type="scientific">Aureispira anguillae</name>
    <dbReference type="NCBI Taxonomy" id="2864201"/>
    <lineage>
        <taxon>Bacteria</taxon>
        <taxon>Pseudomonadati</taxon>
        <taxon>Bacteroidota</taxon>
        <taxon>Saprospiria</taxon>
        <taxon>Saprospirales</taxon>
        <taxon>Saprospiraceae</taxon>
        <taxon>Aureispira</taxon>
    </lineage>
</organism>
<keyword evidence="2 5" id="KW-0690">Ribosome biogenesis</keyword>
<dbReference type="GO" id="GO:0016788">
    <property type="term" value="F:hydrolase activity, acting on ester bonds"/>
    <property type="evidence" value="ECO:0007669"/>
    <property type="project" value="UniProtKB-UniRule"/>
</dbReference>
<accession>A0A916DSR9</accession>
<dbReference type="SMART" id="SM00732">
    <property type="entry name" value="YqgFc"/>
    <property type="match status" value="1"/>
</dbReference>
<gene>
    <name evidence="7" type="ORF">AsAng_0027810</name>
</gene>
<evidence type="ECO:0000256" key="2">
    <source>
        <dbReference type="ARBA" id="ARBA00022517"/>
    </source>
</evidence>
<dbReference type="RefSeq" id="WP_264793185.1">
    <property type="nucleotide sequence ID" value="NZ_AP026867.1"/>
</dbReference>
<comment type="subcellular location">
    <subcellularLocation>
        <location evidence="5">Cytoplasm</location>
    </subcellularLocation>
</comment>
<comment type="function">
    <text evidence="5">Could be a nuclease involved in processing of the 5'-end of pre-16S rRNA.</text>
</comment>
<keyword evidence="8" id="KW-1185">Reference proteome</keyword>
<dbReference type="CDD" id="cd16964">
    <property type="entry name" value="YqgF"/>
    <property type="match status" value="1"/>
</dbReference>
<evidence type="ECO:0000313" key="7">
    <source>
        <dbReference type="EMBL" id="BDS12066.1"/>
    </source>
</evidence>
<dbReference type="SUPFAM" id="SSF53098">
    <property type="entry name" value="Ribonuclease H-like"/>
    <property type="match status" value="1"/>
</dbReference>
<dbReference type="KEGG" id="aup:AsAng_0027810"/>
<dbReference type="GO" id="GO:0000967">
    <property type="term" value="P:rRNA 5'-end processing"/>
    <property type="evidence" value="ECO:0007669"/>
    <property type="project" value="UniProtKB-UniRule"/>
</dbReference>
<dbReference type="InterPro" id="IPR006641">
    <property type="entry name" value="YqgF/RNaseH-like_dom"/>
</dbReference>
<dbReference type="HAMAP" id="MF_00651">
    <property type="entry name" value="Nuclease_YqgF"/>
    <property type="match status" value="1"/>
</dbReference>
<feature type="domain" description="YqgF/RNase H-like" evidence="6">
    <location>
        <begin position="2"/>
        <end position="100"/>
    </location>
</feature>
<dbReference type="InterPro" id="IPR037027">
    <property type="entry name" value="YqgF/RNaseH-like_dom_sf"/>
</dbReference>
<dbReference type="Pfam" id="PF03652">
    <property type="entry name" value="RuvX"/>
    <property type="match status" value="1"/>
</dbReference>
<dbReference type="NCBIfam" id="TIGR00250">
    <property type="entry name" value="RNAse_H_YqgF"/>
    <property type="match status" value="1"/>
</dbReference>
<reference evidence="7" key="1">
    <citation type="submission" date="2022-09" db="EMBL/GenBank/DDBJ databases">
        <title>Aureispira anguillicida sp. nov., isolated from Leptocephalus of Japanese eel Anguilla japonica.</title>
        <authorList>
            <person name="Yuasa K."/>
            <person name="Mekata T."/>
            <person name="Ikunari K."/>
        </authorList>
    </citation>
    <scope>NUCLEOTIDE SEQUENCE</scope>
    <source>
        <strain evidence="7">EL160426</strain>
    </source>
</reference>
<dbReference type="PANTHER" id="PTHR33317">
    <property type="entry name" value="POLYNUCLEOTIDYL TRANSFERASE, RIBONUCLEASE H-LIKE SUPERFAMILY PROTEIN"/>
    <property type="match status" value="1"/>
</dbReference>
<evidence type="ECO:0000313" key="8">
    <source>
        <dbReference type="Proteomes" id="UP001060919"/>
    </source>
</evidence>
<dbReference type="AlphaFoldDB" id="A0A916DSR9"/>
<evidence type="ECO:0000256" key="1">
    <source>
        <dbReference type="ARBA" id="ARBA00022490"/>
    </source>
</evidence>
<dbReference type="GO" id="GO:0005829">
    <property type="term" value="C:cytosol"/>
    <property type="evidence" value="ECO:0007669"/>
    <property type="project" value="TreeGrafter"/>
</dbReference>
<keyword evidence="4 5" id="KW-0378">Hydrolase</keyword>
<dbReference type="EC" id="3.1.-.-" evidence="5"/>
<evidence type="ECO:0000256" key="3">
    <source>
        <dbReference type="ARBA" id="ARBA00022722"/>
    </source>
</evidence>
<sequence length="136" mass="15429">MARIMAIDYGIKRVGLATTDPLQIIASPLDTIATAQLLAFFENYLKTEDVECIVIGEPKHKDGSPTYLEGHIKGFIKRFKKVYPAIKIERQDEAFTSKMAEDVIQKTVKKKKDRQDKGLVDQISACLILQEYMGFF</sequence>
<evidence type="ECO:0000256" key="4">
    <source>
        <dbReference type="ARBA" id="ARBA00022801"/>
    </source>
</evidence>
<dbReference type="InterPro" id="IPR012337">
    <property type="entry name" value="RNaseH-like_sf"/>
</dbReference>
<protein>
    <recommendedName>
        <fullName evidence="5">Putative pre-16S rRNA nuclease</fullName>
        <ecNumber evidence="5">3.1.-.-</ecNumber>
    </recommendedName>
</protein>
<dbReference type="EMBL" id="AP026867">
    <property type="protein sequence ID" value="BDS12066.1"/>
    <property type="molecule type" value="Genomic_DNA"/>
</dbReference>
<dbReference type="GO" id="GO:0004518">
    <property type="term" value="F:nuclease activity"/>
    <property type="evidence" value="ECO:0007669"/>
    <property type="project" value="UniProtKB-KW"/>
</dbReference>
<name>A0A916DSR9_9BACT</name>
<dbReference type="InterPro" id="IPR005227">
    <property type="entry name" value="YqgF"/>
</dbReference>
<dbReference type="PANTHER" id="PTHR33317:SF4">
    <property type="entry name" value="POLYNUCLEOTIDYL TRANSFERASE, RIBONUCLEASE H-LIKE SUPERFAMILY PROTEIN"/>
    <property type="match status" value="1"/>
</dbReference>
<evidence type="ECO:0000256" key="5">
    <source>
        <dbReference type="HAMAP-Rule" id="MF_00651"/>
    </source>
</evidence>
<dbReference type="Gene3D" id="3.30.420.140">
    <property type="entry name" value="YqgF/RNase H-like domain"/>
    <property type="match status" value="1"/>
</dbReference>
<keyword evidence="3 5" id="KW-0540">Nuclease</keyword>
<comment type="similarity">
    <text evidence="5">Belongs to the YqgF HJR family.</text>
</comment>
<dbReference type="Proteomes" id="UP001060919">
    <property type="component" value="Chromosome"/>
</dbReference>
<keyword evidence="1 5" id="KW-0963">Cytoplasm</keyword>
<evidence type="ECO:0000259" key="6">
    <source>
        <dbReference type="SMART" id="SM00732"/>
    </source>
</evidence>
<proteinExistence type="inferred from homology"/>